<gene>
    <name evidence="1" type="primary">MFAP2</name>
</gene>
<dbReference type="GeneTree" id="ENSGT00940000176922"/>
<evidence type="ECO:0000313" key="1">
    <source>
        <dbReference type="Ensembl" id="ENSACLP00000019056.2"/>
    </source>
</evidence>
<organism evidence="1 2">
    <name type="scientific">Astatotilapia calliptera</name>
    <name type="common">Eastern happy</name>
    <name type="synonym">Chromis callipterus</name>
    <dbReference type="NCBI Taxonomy" id="8154"/>
    <lineage>
        <taxon>Eukaryota</taxon>
        <taxon>Metazoa</taxon>
        <taxon>Chordata</taxon>
        <taxon>Craniata</taxon>
        <taxon>Vertebrata</taxon>
        <taxon>Euteleostomi</taxon>
        <taxon>Actinopterygii</taxon>
        <taxon>Neopterygii</taxon>
        <taxon>Teleostei</taxon>
        <taxon>Neoteleostei</taxon>
        <taxon>Acanthomorphata</taxon>
        <taxon>Ovalentaria</taxon>
        <taxon>Cichlomorphae</taxon>
        <taxon>Cichliformes</taxon>
        <taxon>Cichlidae</taxon>
        <taxon>African cichlids</taxon>
        <taxon>Pseudocrenilabrinae</taxon>
        <taxon>Haplochromini</taxon>
        <taxon>Astatotilapia</taxon>
    </lineage>
</organism>
<keyword evidence="2" id="KW-1185">Reference proteome</keyword>
<dbReference type="AlphaFoldDB" id="A0A3P8PPR6"/>
<reference evidence="1" key="3">
    <citation type="submission" date="2025-09" db="UniProtKB">
        <authorList>
            <consortium name="Ensembl"/>
        </authorList>
    </citation>
    <scope>IDENTIFICATION</scope>
</reference>
<dbReference type="Ensembl" id="ENSACLT00000019500.2">
    <property type="protein sequence ID" value="ENSACLP00000019056.2"/>
    <property type="gene ID" value="ENSACLG00000012966.2"/>
</dbReference>
<dbReference type="Proteomes" id="UP000265100">
    <property type="component" value="Chromosome 3"/>
</dbReference>
<name>A0A3P8PPR6_ASTCA</name>
<evidence type="ECO:0000313" key="2">
    <source>
        <dbReference type="Proteomes" id="UP000265100"/>
    </source>
</evidence>
<dbReference type="OMA" id="PTCSHPY"/>
<accession>A0A3P8PPR6</accession>
<dbReference type="STRING" id="8154.ENSACLP00000019056"/>
<protein>
    <submittedName>
        <fullName evidence="1">Uncharacterized protein</fullName>
    </submittedName>
</protein>
<sequence length="144" mass="16655">LVTSTSPHHLLQHRCRQVLQPSRCRHPRLVLPPCLHPRLVLPPCLHPRLVRPPCLHPRLVRPPCLQPRLVRPPCLQPRLVRPPCLQPRLVRPPCLQPRLVRPPLQLYPTCVCPWCSVHIPVLCCKSVCFLLYFEGSCSRFPVLF</sequence>
<reference evidence="1" key="2">
    <citation type="submission" date="2025-08" db="UniProtKB">
        <authorList>
            <consortium name="Ensembl"/>
        </authorList>
    </citation>
    <scope>IDENTIFICATION</scope>
</reference>
<proteinExistence type="predicted"/>
<reference evidence="1" key="1">
    <citation type="submission" date="2018-05" db="EMBL/GenBank/DDBJ databases">
        <authorList>
            <person name="Datahose"/>
        </authorList>
    </citation>
    <scope>NUCLEOTIDE SEQUENCE</scope>
</reference>